<evidence type="ECO:0000256" key="3">
    <source>
        <dbReference type="ARBA" id="ARBA00022679"/>
    </source>
</evidence>
<evidence type="ECO:0000313" key="7">
    <source>
        <dbReference type="Proteomes" id="UP000008037"/>
    </source>
</evidence>
<dbReference type="CDD" id="cd06454">
    <property type="entry name" value="KBL_like"/>
    <property type="match status" value="1"/>
</dbReference>
<dbReference type="Pfam" id="PF00155">
    <property type="entry name" value="Aminotran_1_2"/>
    <property type="match status" value="1"/>
</dbReference>
<dbReference type="KEGG" id="nga:Ngar_c17580"/>
<dbReference type="EC" id="2.3.1.47" evidence="6"/>
<evidence type="ECO:0000256" key="1">
    <source>
        <dbReference type="ARBA" id="ARBA00001933"/>
    </source>
</evidence>
<dbReference type="PANTHER" id="PTHR13693:SF77">
    <property type="entry name" value="8-AMINO-7-OXONONANOATE SYNTHASE"/>
    <property type="match status" value="1"/>
</dbReference>
<dbReference type="InterPro" id="IPR050087">
    <property type="entry name" value="AON_synthase_class-II"/>
</dbReference>
<protein>
    <submittedName>
        <fullName evidence="6">8-amino-7-oxononanoate synthase</fullName>
        <ecNumber evidence="6">2.3.1.47</ecNumber>
    </submittedName>
</protein>
<proteinExistence type="inferred from homology"/>
<dbReference type="GO" id="GO:0008710">
    <property type="term" value="F:8-amino-7-oxononanoate synthase activity"/>
    <property type="evidence" value="ECO:0007669"/>
    <property type="project" value="UniProtKB-EC"/>
</dbReference>
<dbReference type="GO" id="GO:0030170">
    <property type="term" value="F:pyridoxal phosphate binding"/>
    <property type="evidence" value="ECO:0007669"/>
    <property type="project" value="InterPro"/>
</dbReference>
<dbReference type="Gene3D" id="3.90.1150.10">
    <property type="entry name" value="Aspartate Aminotransferase, domain 1"/>
    <property type="match status" value="1"/>
</dbReference>
<keyword evidence="7" id="KW-1185">Reference proteome</keyword>
<dbReference type="AlphaFoldDB" id="K0IBQ9"/>
<dbReference type="InterPro" id="IPR015422">
    <property type="entry name" value="PyrdxlP-dep_Trfase_small"/>
</dbReference>
<dbReference type="Proteomes" id="UP000008037">
    <property type="component" value="Chromosome"/>
</dbReference>
<gene>
    <name evidence="6" type="primary">bioF</name>
    <name evidence="6" type="ordered locus">Ngar_c17580</name>
</gene>
<name>K0IBQ9_NITGG</name>
<dbReference type="STRING" id="1237085.Ngar_c17580"/>
<dbReference type="EMBL" id="CP002408">
    <property type="protein sequence ID" value="AFU58691.1"/>
    <property type="molecule type" value="Genomic_DNA"/>
</dbReference>
<dbReference type="PANTHER" id="PTHR13693">
    <property type="entry name" value="CLASS II AMINOTRANSFERASE/8-AMINO-7-OXONONANOATE SYNTHASE"/>
    <property type="match status" value="1"/>
</dbReference>
<comment type="cofactor">
    <cofactor evidence="1">
        <name>pyridoxal 5'-phosphate</name>
        <dbReference type="ChEBI" id="CHEBI:597326"/>
    </cofactor>
</comment>
<keyword evidence="6" id="KW-0012">Acyltransferase</keyword>
<keyword evidence="4" id="KW-0663">Pyridoxal phosphate</keyword>
<evidence type="ECO:0000313" key="6">
    <source>
        <dbReference type="EMBL" id="AFU58691.1"/>
    </source>
</evidence>
<keyword evidence="3 6" id="KW-0808">Transferase</keyword>
<dbReference type="RefSeq" id="WP_015019228.1">
    <property type="nucleotide sequence ID" value="NC_018719.1"/>
</dbReference>
<dbReference type="PATRIC" id="fig|1237085.11.peg.1733"/>
<sequence length="389" mass="42384">MASKHKKTAAFVKERLDFLERNDLYRRLRTVEVEGPAAVVDGKEVIHLCSNDYLGLSQNKQVIKKTIKALQEVSQCSSRLIAGNHPTIMELEGLLADHRKTESALVYPTGYSANLGAITAIAGKSSTIFSDELNHASIIDACRLSGATVKVFRHNDAGHLDELVRQTKGGSKIVITEGVFSMDGDMARLPEICSIAKENDAITIVDDAHGDFVFGPKFSGIPAKFRTDVDIHISSMSKGLGCFGGYVATTEHLRELLINTSRQFIYTSALPSHLCSAAIAAIPLAKVGDLQKKLYKNIAYFIDAMKKLGFVIGNSSSQIIPIMIGPERLAVEFSKELLRQGVFAQAVRYPTVRKGSARLRVSLTAMHTQKHLDAAIDVFGKAGRKTGII</sequence>
<dbReference type="InterPro" id="IPR015424">
    <property type="entry name" value="PyrdxlP-dep_Trfase"/>
</dbReference>
<dbReference type="InParanoid" id="K0IBQ9"/>
<dbReference type="Gene3D" id="3.40.640.10">
    <property type="entry name" value="Type I PLP-dependent aspartate aminotransferase-like (Major domain)"/>
    <property type="match status" value="1"/>
</dbReference>
<organism evidence="6 7">
    <name type="scientific">Nitrososphaera gargensis (strain Ga9.2)</name>
    <dbReference type="NCBI Taxonomy" id="1237085"/>
    <lineage>
        <taxon>Archaea</taxon>
        <taxon>Nitrososphaerota</taxon>
        <taxon>Nitrososphaeria</taxon>
        <taxon>Nitrososphaerales</taxon>
        <taxon>Nitrososphaeraceae</taxon>
        <taxon>Nitrososphaera</taxon>
    </lineage>
</organism>
<evidence type="ECO:0000256" key="2">
    <source>
        <dbReference type="ARBA" id="ARBA00010008"/>
    </source>
</evidence>
<dbReference type="HOGENOM" id="CLU_015846_11_2_2"/>
<feature type="domain" description="Aminotransferase class I/classII large" evidence="5">
    <location>
        <begin position="44"/>
        <end position="378"/>
    </location>
</feature>
<evidence type="ECO:0000259" key="5">
    <source>
        <dbReference type="Pfam" id="PF00155"/>
    </source>
</evidence>
<dbReference type="SUPFAM" id="SSF53383">
    <property type="entry name" value="PLP-dependent transferases"/>
    <property type="match status" value="1"/>
</dbReference>
<dbReference type="GeneID" id="13795621"/>
<dbReference type="InterPro" id="IPR004839">
    <property type="entry name" value="Aminotransferase_I/II_large"/>
</dbReference>
<evidence type="ECO:0000256" key="4">
    <source>
        <dbReference type="ARBA" id="ARBA00022898"/>
    </source>
</evidence>
<reference evidence="6 7" key="1">
    <citation type="journal article" date="2012" name="Environ. Microbiol.">
        <title>The genome of the ammonia-oxidizing Candidatus Nitrososphaera gargensis: insights into metabolic versatility and environmental adaptations.</title>
        <authorList>
            <person name="Spang A."/>
            <person name="Poehlein A."/>
            <person name="Offre P."/>
            <person name="Zumbragel S."/>
            <person name="Haider S."/>
            <person name="Rychlik N."/>
            <person name="Nowka B."/>
            <person name="Schmeisser C."/>
            <person name="Lebedeva E.V."/>
            <person name="Rattei T."/>
            <person name="Bohm C."/>
            <person name="Schmid M."/>
            <person name="Galushko A."/>
            <person name="Hatzenpichler R."/>
            <person name="Weinmaier T."/>
            <person name="Daniel R."/>
            <person name="Schleper C."/>
            <person name="Spieck E."/>
            <person name="Streit W."/>
            <person name="Wagner M."/>
        </authorList>
    </citation>
    <scope>NUCLEOTIDE SEQUENCE [LARGE SCALE GENOMIC DNA]</scope>
    <source>
        <strain evidence="7">Ga9.2</strain>
    </source>
</reference>
<accession>K0IBQ9</accession>
<comment type="similarity">
    <text evidence="2">Belongs to the class-II pyridoxal-phosphate-dependent aminotransferase family. BioF subfamily.</text>
</comment>
<dbReference type="InterPro" id="IPR015421">
    <property type="entry name" value="PyrdxlP-dep_Trfase_major"/>
</dbReference>